<dbReference type="SUPFAM" id="SSF54523">
    <property type="entry name" value="Pili subunits"/>
    <property type="match status" value="1"/>
</dbReference>
<keyword evidence="1" id="KW-0472">Membrane</keyword>
<accession>A0A7Y5EGC3</accession>
<dbReference type="AlphaFoldDB" id="A0A7Y5EGC3"/>
<evidence type="ECO:0000313" key="3">
    <source>
        <dbReference type="Proteomes" id="UP000523161"/>
    </source>
</evidence>
<dbReference type="EMBL" id="JABSOD010000001">
    <property type="protein sequence ID" value="NRQ41235.1"/>
    <property type="molecule type" value="Genomic_DNA"/>
</dbReference>
<dbReference type="PROSITE" id="PS00409">
    <property type="entry name" value="PROKAR_NTER_METHYL"/>
    <property type="match status" value="1"/>
</dbReference>
<proteinExistence type="predicted"/>
<feature type="transmembrane region" description="Helical" evidence="1">
    <location>
        <begin position="12"/>
        <end position="34"/>
    </location>
</feature>
<gene>
    <name evidence="2" type="ORF">HRH59_01410</name>
</gene>
<dbReference type="Proteomes" id="UP000523161">
    <property type="component" value="Unassembled WGS sequence"/>
</dbReference>
<evidence type="ECO:0000256" key="1">
    <source>
        <dbReference type="SAM" id="Phobius"/>
    </source>
</evidence>
<dbReference type="InterPro" id="IPR031982">
    <property type="entry name" value="PilE-like"/>
</dbReference>
<protein>
    <submittedName>
        <fullName evidence="2">Prepilin-type N-terminal cleavage/methylation domain-containing protein</fullName>
    </submittedName>
</protein>
<reference evidence="2 3" key="1">
    <citation type="submission" date="2020-06" db="EMBL/GenBank/DDBJ databases">
        <title>Rheinheimera sp. nov., a marine bacterium isolated from coastal.</title>
        <authorList>
            <person name="Yu Q."/>
            <person name="Qi Y."/>
            <person name="Pu J."/>
        </authorList>
    </citation>
    <scope>NUCLEOTIDE SEQUENCE [LARGE SCALE GENOMIC DNA]</scope>
    <source>
        <strain evidence="2 3">YQF-2</strain>
    </source>
</reference>
<dbReference type="InterPro" id="IPR045584">
    <property type="entry name" value="Pilin-like"/>
</dbReference>
<organism evidence="2 3">
    <name type="scientific">Rheinheimera lutimaris</name>
    <dbReference type="NCBI Taxonomy" id="2740584"/>
    <lineage>
        <taxon>Bacteria</taxon>
        <taxon>Pseudomonadati</taxon>
        <taxon>Pseudomonadota</taxon>
        <taxon>Gammaproteobacteria</taxon>
        <taxon>Chromatiales</taxon>
        <taxon>Chromatiaceae</taxon>
        <taxon>Rheinheimera</taxon>
    </lineage>
</organism>
<dbReference type="InterPro" id="IPR012902">
    <property type="entry name" value="N_methyl_site"/>
</dbReference>
<keyword evidence="1" id="KW-1133">Transmembrane helix</keyword>
<name>A0A7Y5EGC3_9GAMM</name>
<evidence type="ECO:0000313" key="2">
    <source>
        <dbReference type="EMBL" id="NRQ41235.1"/>
    </source>
</evidence>
<dbReference type="RefSeq" id="WP_173499478.1">
    <property type="nucleotide sequence ID" value="NZ_JABSOD010000001.1"/>
</dbReference>
<keyword evidence="1" id="KW-0812">Transmembrane</keyword>
<comment type="caution">
    <text evidence="2">The sequence shown here is derived from an EMBL/GenBank/DDBJ whole genome shotgun (WGS) entry which is preliminary data.</text>
</comment>
<dbReference type="Pfam" id="PF16732">
    <property type="entry name" value="ComP_DUS"/>
    <property type="match status" value="1"/>
</dbReference>
<dbReference type="GO" id="GO:0043683">
    <property type="term" value="P:type IV pilus assembly"/>
    <property type="evidence" value="ECO:0007669"/>
    <property type="project" value="InterPro"/>
</dbReference>
<dbReference type="NCBIfam" id="TIGR02532">
    <property type="entry name" value="IV_pilin_GFxxxE"/>
    <property type="match status" value="1"/>
</dbReference>
<keyword evidence="3" id="KW-1185">Reference proteome</keyword>
<dbReference type="Pfam" id="PF07963">
    <property type="entry name" value="N_methyl"/>
    <property type="match status" value="1"/>
</dbReference>
<dbReference type="Gene3D" id="3.30.700.10">
    <property type="entry name" value="Glycoprotein, Type 4 Pilin"/>
    <property type="match status" value="1"/>
</dbReference>
<sequence length="141" mass="15328">MISNLKKQAGFTLVELVIAIAIIGILLSVAVPGYRDYVHQSNRAAATGCLLELSQFMERNYTQNMRYNPDGFALPQLQCANELAARYQFSSVNAALGQRTYTLQAVPTTIQQDGCGTLTLDQAGRKGANGGVAIADVRRCW</sequence>